<evidence type="ECO:0000313" key="5">
    <source>
        <dbReference type="Proteomes" id="UP000292235"/>
    </source>
</evidence>
<evidence type="ECO:0000313" key="4">
    <source>
        <dbReference type="EMBL" id="QBI53993.1"/>
    </source>
</evidence>
<proteinExistence type="predicted"/>
<dbReference type="SMART" id="SM00306">
    <property type="entry name" value="HintN"/>
    <property type="match status" value="1"/>
</dbReference>
<feature type="region of interest" description="Disordered" evidence="1">
    <location>
        <begin position="468"/>
        <end position="507"/>
    </location>
</feature>
<evidence type="ECO:0000259" key="3">
    <source>
        <dbReference type="SMART" id="SM00306"/>
    </source>
</evidence>
<dbReference type="CDD" id="cd00081">
    <property type="entry name" value="Hint"/>
    <property type="match status" value="1"/>
</dbReference>
<dbReference type="AlphaFoldDB" id="A0A4P6Q0N5"/>
<keyword evidence="2" id="KW-1133">Transmembrane helix</keyword>
<gene>
    <name evidence="4" type="ORF">EKD16_11040</name>
</gene>
<dbReference type="Gene3D" id="2.170.16.10">
    <property type="entry name" value="Hedgehog/Intein (Hint) domain"/>
    <property type="match status" value="1"/>
</dbReference>
<evidence type="ECO:0000256" key="1">
    <source>
        <dbReference type="SAM" id="MobiDB-lite"/>
    </source>
</evidence>
<dbReference type="EMBL" id="CP036455">
    <property type="protein sequence ID" value="QBI53993.1"/>
    <property type="molecule type" value="Genomic_DNA"/>
</dbReference>
<feature type="region of interest" description="Disordered" evidence="1">
    <location>
        <begin position="258"/>
        <end position="286"/>
    </location>
</feature>
<dbReference type="OrthoDB" id="582519at2"/>
<reference evidence="4 5" key="1">
    <citation type="submission" date="2019-02" db="EMBL/GenBank/DDBJ databases">
        <authorList>
            <person name="Khodamoradi S."/>
            <person name="Hahnke R.L."/>
            <person name="Kaempfer P."/>
            <person name="Schumann P."/>
            <person name="Rohde M."/>
            <person name="Steinert M."/>
            <person name="Luzhetskyy A."/>
            <person name="Wink J."/>
            <person name="Ruckert C."/>
        </authorList>
    </citation>
    <scope>NUCLEOTIDE SEQUENCE [LARGE SCALE GENOMIC DNA]</scope>
    <source>
        <strain evidence="4 5">M2</strain>
    </source>
</reference>
<dbReference type="InterPro" id="IPR003587">
    <property type="entry name" value="Hint_dom_N"/>
</dbReference>
<sequence>MLRKIRGYDRGAAVLEYAAVIVLVVAIAAALLQLGLPQQVTSSVSGAVDRVLGSEDTHGPVADAPSDPTQEQSGEFGEAGTQEQSGEAGGSTGAEPLGLGKPGEVDTAYLDSHTAYGFTPADNDGSWFGAGPMFKFEDRGNYNWDCGWLLDAACKIGGGTYQGAREITDGARGLACHVHLCSHENFNETWEQTKKGWKKITSQPVTDTLGDMWDGFVKPIKENAENNSGAGGFFKNLGYAVPAAVGGVLKPLKFLAAPGSSSGGKPPDGSGGKDSGSAQQKGAGCPPNSFLPGTLVLAAGGQTTAIEDVDVGDRVRAADPTTGETGVRRVTHLIRGRGDKTLVDITVAGHGGKVGTLTATARHRFWAPERGRWITAEALRPGTRLRTASGTRAYVSSVEVRTAPGQRVHNLTVAGLHTYHVTVGGLSVLVHNEDPYCGKPFGGSNDDGRGGEDFHGQDISLDEIVGLVSGHTDNTNPTRRRPTEEQIEETLRKAPPEPKPGQNATEFNYKETRVIVNWEMPWKSTAYYPER</sequence>
<feature type="domain" description="Hint" evidence="3">
    <location>
        <begin position="287"/>
        <end position="389"/>
    </location>
</feature>
<feature type="compositionally biased region" description="Basic and acidic residues" evidence="1">
    <location>
        <begin position="481"/>
        <end position="496"/>
    </location>
</feature>
<keyword evidence="2" id="KW-0812">Transmembrane</keyword>
<name>A0A4P6Q0N5_9ACTN</name>
<feature type="compositionally biased region" description="Low complexity" evidence="1">
    <location>
        <begin position="258"/>
        <end position="268"/>
    </location>
</feature>
<dbReference type="RefSeq" id="WP_131098258.1">
    <property type="nucleotide sequence ID" value="NZ_CP036455.1"/>
</dbReference>
<keyword evidence="5" id="KW-1185">Reference proteome</keyword>
<feature type="transmembrane region" description="Helical" evidence="2">
    <location>
        <begin position="12"/>
        <end position="36"/>
    </location>
</feature>
<evidence type="ECO:0000256" key="2">
    <source>
        <dbReference type="SAM" id="Phobius"/>
    </source>
</evidence>
<dbReference type="SUPFAM" id="SSF51294">
    <property type="entry name" value="Hedgehog/intein (Hint) domain"/>
    <property type="match status" value="1"/>
</dbReference>
<dbReference type="Proteomes" id="UP000292235">
    <property type="component" value="Chromosome"/>
</dbReference>
<organism evidence="4 5">
    <name type="scientific">Streptomonospora litoralis</name>
    <dbReference type="NCBI Taxonomy" id="2498135"/>
    <lineage>
        <taxon>Bacteria</taxon>
        <taxon>Bacillati</taxon>
        <taxon>Actinomycetota</taxon>
        <taxon>Actinomycetes</taxon>
        <taxon>Streptosporangiales</taxon>
        <taxon>Nocardiopsidaceae</taxon>
        <taxon>Streptomonospora</taxon>
    </lineage>
</organism>
<feature type="region of interest" description="Disordered" evidence="1">
    <location>
        <begin position="53"/>
        <end position="104"/>
    </location>
</feature>
<dbReference type="KEGG" id="strr:EKD16_11040"/>
<accession>A0A4P6Q0N5</accession>
<dbReference type="InterPro" id="IPR036844">
    <property type="entry name" value="Hint_dom_sf"/>
</dbReference>
<dbReference type="Pfam" id="PF07591">
    <property type="entry name" value="PT-HINT"/>
    <property type="match status" value="1"/>
</dbReference>
<protein>
    <recommendedName>
        <fullName evidence="3">Hint domain-containing protein</fullName>
    </recommendedName>
</protein>
<keyword evidence="2" id="KW-0472">Membrane</keyword>